<evidence type="ECO:0000256" key="1">
    <source>
        <dbReference type="ARBA" id="ARBA00006987"/>
    </source>
</evidence>
<feature type="signal peptide" evidence="2">
    <location>
        <begin position="1"/>
        <end position="26"/>
    </location>
</feature>
<dbReference type="EMBL" id="NHSD01000119">
    <property type="protein sequence ID" value="MBK5926337.1"/>
    <property type="molecule type" value="Genomic_DNA"/>
</dbReference>
<dbReference type="PANTHER" id="PTHR42928:SF5">
    <property type="entry name" value="BLR1237 PROTEIN"/>
    <property type="match status" value="1"/>
</dbReference>
<comment type="similarity">
    <text evidence="1">Belongs to the UPF0065 (bug) family.</text>
</comment>
<keyword evidence="4" id="KW-1185">Reference proteome</keyword>
<dbReference type="InterPro" id="IPR042100">
    <property type="entry name" value="Bug_dom1"/>
</dbReference>
<dbReference type="AlphaFoldDB" id="A0A934TJG8"/>
<dbReference type="Gene3D" id="3.40.190.10">
    <property type="entry name" value="Periplasmic binding protein-like II"/>
    <property type="match status" value="1"/>
</dbReference>
<dbReference type="Pfam" id="PF03401">
    <property type="entry name" value="TctC"/>
    <property type="match status" value="1"/>
</dbReference>
<dbReference type="InterPro" id="IPR005064">
    <property type="entry name" value="BUG"/>
</dbReference>
<comment type="caution">
    <text evidence="3">The sequence shown here is derived from an EMBL/GenBank/DDBJ whole genome shotgun (WGS) entry which is preliminary data.</text>
</comment>
<gene>
    <name evidence="3" type="ORF">CCR87_03035</name>
</gene>
<evidence type="ECO:0008006" key="5">
    <source>
        <dbReference type="Google" id="ProtNLM"/>
    </source>
</evidence>
<dbReference type="CDD" id="cd07012">
    <property type="entry name" value="PBP2_Bug_TTT"/>
    <property type="match status" value="1"/>
</dbReference>
<dbReference type="Proteomes" id="UP000706333">
    <property type="component" value="Unassembled WGS sequence"/>
</dbReference>
<protein>
    <recommendedName>
        <fullName evidence="5">Tripartite-type tricarboxylate transporter, receptor component TctC</fullName>
    </recommendedName>
</protein>
<keyword evidence="2" id="KW-0732">Signal</keyword>
<reference evidence="3" key="1">
    <citation type="submission" date="2017-05" db="EMBL/GenBank/DDBJ databases">
        <authorList>
            <person name="Imhoff J.F."/>
            <person name="Rahn T."/>
            <person name="Kuenzel S."/>
            <person name="Neulinger S.C."/>
        </authorList>
    </citation>
    <scope>NUCLEOTIDE SEQUENCE</scope>
    <source>
        <strain evidence="3">LMG 28126</strain>
    </source>
</reference>
<feature type="chain" id="PRO_5036767295" description="Tripartite-type tricarboxylate transporter, receptor component TctC" evidence="2">
    <location>
        <begin position="27"/>
        <end position="325"/>
    </location>
</feature>
<dbReference type="SUPFAM" id="SSF53850">
    <property type="entry name" value="Periplasmic binding protein-like II"/>
    <property type="match status" value="1"/>
</dbReference>
<dbReference type="Gene3D" id="3.40.190.150">
    <property type="entry name" value="Bordetella uptake gene, domain 1"/>
    <property type="match status" value="1"/>
</dbReference>
<evidence type="ECO:0000256" key="2">
    <source>
        <dbReference type="SAM" id="SignalP"/>
    </source>
</evidence>
<evidence type="ECO:0000313" key="3">
    <source>
        <dbReference type="EMBL" id="MBK5926337.1"/>
    </source>
</evidence>
<name>A0A934TJG8_9RHOB</name>
<accession>A0A934TJG8</accession>
<dbReference type="RefSeq" id="WP_201156047.1">
    <property type="nucleotide sequence ID" value="NZ_NHSD01000119.1"/>
</dbReference>
<evidence type="ECO:0000313" key="4">
    <source>
        <dbReference type="Proteomes" id="UP000706333"/>
    </source>
</evidence>
<organism evidence="3 4">
    <name type="scientific">Rhodobaculum claviforme</name>
    <dbReference type="NCBI Taxonomy" id="1549854"/>
    <lineage>
        <taxon>Bacteria</taxon>
        <taxon>Pseudomonadati</taxon>
        <taxon>Pseudomonadota</taxon>
        <taxon>Alphaproteobacteria</taxon>
        <taxon>Rhodobacterales</taxon>
        <taxon>Paracoccaceae</taxon>
        <taxon>Rhodobaculum</taxon>
    </lineage>
</organism>
<reference evidence="3" key="2">
    <citation type="journal article" date="2020" name="Microorganisms">
        <title>Osmotic Adaptation and Compatible Solute Biosynthesis of Phototrophic Bacteria as Revealed from Genome Analyses.</title>
        <authorList>
            <person name="Imhoff J.F."/>
            <person name="Rahn T."/>
            <person name="Kunzel S."/>
            <person name="Keller A."/>
            <person name="Neulinger S.C."/>
        </authorList>
    </citation>
    <scope>NUCLEOTIDE SEQUENCE</scope>
    <source>
        <strain evidence="3">LMG 28126</strain>
    </source>
</reference>
<sequence>MNKFVALAAVAALAPTAALVPATAQAEDWPTRSVTVVVGFGAGSTPDLLARAVAEGLQERFGQPFVVDNRPGAGGNIGLDAVAQADPDGYTLGVTIPGPLIVNPMRMDLMYDPATDIRPVTMLGTQPSVLAVNADLEVETLEELLDLLRADPGAYNYASIGVGSISQLAMEMVALASGTEVEHIPYTSSPEAVQAVIGNEAQMATMPPLAVLSHAEAGTLRLLAQTSAERMDIVADVPTFAELGVDGVQAEAWNALVTTGGVSDAVIDTLYGALAELLADPDMQARISALGFQPVQMTPAEFEARIAEETPRWRAVLQAADLLNE</sequence>
<dbReference type="PANTHER" id="PTHR42928">
    <property type="entry name" value="TRICARBOXYLATE-BINDING PROTEIN"/>
    <property type="match status" value="1"/>
</dbReference>
<proteinExistence type="inferred from homology"/>
<dbReference type="PIRSF" id="PIRSF017082">
    <property type="entry name" value="YflP"/>
    <property type="match status" value="1"/>
</dbReference>